<dbReference type="Proteomes" id="UP001152604">
    <property type="component" value="Unassembled WGS sequence"/>
</dbReference>
<gene>
    <name evidence="1" type="ORF">MES4922_10175</name>
</gene>
<name>A0ABM9DCK1_9HYPH</name>
<dbReference type="EMBL" id="CAKXZS010000001">
    <property type="protein sequence ID" value="CAH2394262.1"/>
    <property type="molecule type" value="Genomic_DNA"/>
</dbReference>
<comment type="caution">
    <text evidence="1">The sequence shown here is derived from an EMBL/GenBank/DDBJ whole genome shotgun (WGS) entry which is preliminary data.</text>
</comment>
<reference evidence="1" key="1">
    <citation type="submission" date="2022-03" db="EMBL/GenBank/DDBJ databases">
        <authorList>
            <person name="Brunel B."/>
        </authorList>
    </citation>
    <scope>NUCLEOTIDE SEQUENCE</scope>
    <source>
        <strain evidence="1">STM4922sample</strain>
    </source>
</reference>
<keyword evidence="2" id="KW-1185">Reference proteome</keyword>
<protein>
    <submittedName>
        <fullName evidence="1">Uncharacterized protein</fullName>
    </submittedName>
</protein>
<proteinExistence type="predicted"/>
<organism evidence="1 2">
    <name type="scientific">Mesorhizobium ventifaucium</name>
    <dbReference type="NCBI Taxonomy" id="666020"/>
    <lineage>
        <taxon>Bacteria</taxon>
        <taxon>Pseudomonadati</taxon>
        <taxon>Pseudomonadota</taxon>
        <taxon>Alphaproteobacteria</taxon>
        <taxon>Hyphomicrobiales</taxon>
        <taxon>Phyllobacteriaceae</taxon>
        <taxon>Mesorhizobium</taxon>
    </lineage>
</organism>
<sequence>MISAELVEAREFANRLRENLPARIDAAALGVWSKAPFQLLCAREALIWRSEELARNACDALGREDLSVAALLTRALTENAALVWKLWEIVDARHTHSPQDLNDLLIRLLLGSRKWPDGPQAMQILSCIDRMDKAVPGVRASYESLSEIAHPNWSGVAGLYSKPDPPRYLTDFGRGLRDTKSTVDMIANALLGSLGLFELAYNRISEAMPEFLAELEPI</sequence>
<evidence type="ECO:0000313" key="2">
    <source>
        <dbReference type="Proteomes" id="UP001152604"/>
    </source>
</evidence>
<accession>A0ABM9DCK1</accession>
<evidence type="ECO:0000313" key="1">
    <source>
        <dbReference type="EMBL" id="CAH2394262.1"/>
    </source>
</evidence>